<feature type="transmembrane region" description="Helical" evidence="1">
    <location>
        <begin position="20"/>
        <end position="45"/>
    </location>
</feature>
<keyword evidence="1" id="KW-1133">Transmembrane helix</keyword>
<dbReference type="AlphaFoldDB" id="A0A1Y2KV08"/>
<dbReference type="STRING" id="1293891.TMES_21025"/>
<name>A0A1Y2KV08_9PROT</name>
<keyword evidence="1" id="KW-0812">Transmembrane</keyword>
<comment type="caution">
    <text evidence="2">The sequence shown here is derived from an EMBL/GenBank/DDBJ whole genome shotgun (WGS) entry which is preliminary data.</text>
</comment>
<reference evidence="2 3" key="1">
    <citation type="submission" date="2014-03" db="EMBL/GenBank/DDBJ databases">
        <title>The draft genome sequence of Thalassospira mesophila JCM 18969.</title>
        <authorList>
            <person name="Lai Q."/>
            <person name="Shao Z."/>
        </authorList>
    </citation>
    <scope>NUCLEOTIDE SEQUENCE [LARGE SCALE GENOMIC DNA]</scope>
    <source>
        <strain evidence="2 3">JCM 18969</strain>
    </source>
</reference>
<organism evidence="2 3">
    <name type="scientific">Thalassospira mesophila</name>
    <dbReference type="NCBI Taxonomy" id="1293891"/>
    <lineage>
        <taxon>Bacteria</taxon>
        <taxon>Pseudomonadati</taxon>
        <taxon>Pseudomonadota</taxon>
        <taxon>Alphaproteobacteria</taxon>
        <taxon>Rhodospirillales</taxon>
        <taxon>Thalassospiraceae</taxon>
        <taxon>Thalassospira</taxon>
    </lineage>
</organism>
<evidence type="ECO:0000256" key="1">
    <source>
        <dbReference type="SAM" id="Phobius"/>
    </source>
</evidence>
<keyword evidence="1" id="KW-0472">Membrane</keyword>
<protein>
    <submittedName>
        <fullName evidence="2">Uncharacterized protein</fullName>
    </submittedName>
</protein>
<dbReference type="Proteomes" id="UP000193391">
    <property type="component" value="Unassembled WGS sequence"/>
</dbReference>
<gene>
    <name evidence="2" type="ORF">TMES_21025</name>
</gene>
<accession>A0A1Y2KV08</accession>
<dbReference type="RefSeq" id="WP_085586301.1">
    <property type="nucleotide sequence ID" value="NZ_JFKA01000018.1"/>
</dbReference>
<sequence length="113" mass="12786">MTMQNLLHRCGQRARQTLLFIGGLIKSYCLLGLLSLHIVLIWLALFEPDALIKTIKALQVITPQQLSQIMQTALVIWSQLFALGFFFLLLLGVLPFWQRNQSSHPQKSTGAPQ</sequence>
<dbReference type="EMBL" id="JFKA01000018">
    <property type="protein sequence ID" value="OSQ35500.1"/>
    <property type="molecule type" value="Genomic_DNA"/>
</dbReference>
<proteinExistence type="predicted"/>
<feature type="transmembrane region" description="Helical" evidence="1">
    <location>
        <begin position="76"/>
        <end position="97"/>
    </location>
</feature>
<dbReference type="OrthoDB" id="9852838at2"/>
<evidence type="ECO:0000313" key="2">
    <source>
        <dbReference type="EMBL" id="OSQ35500.1"/>
    </source>
</evidence>
<keyword evidence="3" id="KW-1185">Reference proteome</keyword>
<evidence type="ECO:0000313" key="3">
    <source>
        <dbReference type="Proteomes" id="UP000193391"/>
    </source>
</evidence>